<keyword evidence="2" id="KW-1185">Reference proteome</keyword>
<sequence length="159" mass="18868">MDETELKIALAILSAFSLTLVTFIKIQSDKIRDIKAKLSDKKYSTYHEILTILFDLINQTKGLKTVSEDEVLKRVMDVKRDLILYGNDKIIKKFFEWEDNQLKQGYRLWNWAELAAIARKDMGNRWTRISADDILRSLFNDKTEYIEFKNEFILRKKPK</sequence>
<proteinExistence type="predicted"/>
<dbReference type="AlphaFoldDB" id="A0A1H5XDI8"/>
<dbReference type="STRING" id="1120964.GCA_001313265_04190"/>
<dbReference type="RefSeq" id="WP_103925105.1">
    <property type="nucleotide sequence ID" value="NZ_FNVR01000013.1"/>
</dbReference>
<dbReference type="EMBL" id="FNVR01000013">
    <property type="protein sequence ID" value="SEG09266.1"/>
    <property type="molecule type" value="Genomic_DNA"/>
</dbReference>
<evidence type="ECO:0000313" key="2">
    <source>
        <dbReference type="Proteomes" id="UP000236736"/>
    </source>
</evidence>
<name>A0A1H5XDI8_9BACT</name>
<dbReference type="OrthoDB" id="795369at2"/>
<protein>
    <submittedName>
        <fullName evidence="1">Uncharacterized protein</fullName>
    </submittedName>
</protein>
<gene>
    <name evidence="1" type="ORF">SAMN03080598_02443</name>
</gene>
<evidence type="ECO:0000313" key="1">
    <source>
        <dbReference type="EMBL" id="SEG09266.1"/>
    </source>
</evidence>
<reference evidence="2" key="1">
    <citation type="submission" date="2016-10" db="EMBL/GenBank/DDBJ databases">
        <authorList>
            <person name="Varghese N."/>
            <person name="Submissions S."/>
        </authorList>
    </citation>
    <scope>NUCLEOTIDE SEQUENCE [LARGE SCALE GENOMIC DNA]</scope>
    <source>
        <strain evidence="2">DSM 17298</strain>
    </source>
</reference>
<accession>A0A1H5XDI8</accession>
<organism evidence="1 2">
    <name type="scientific">Algoriphagus boritolerans DSM 17298 = JCM 18970</name>
    <dbReference type="NCBI Taxonomy" id="1120964"/>
    <lineage>
        <taxon>Bacteria</taxon>
        <taxon>Pseudomonadati</taxon>
        <taxon>Bacteroidota</taxon>
        <taxon>Cytophagia</taxon>
        <taxon>Cytophagales</taxon>
        <taxon>Cyclobacteriaceae</taxon>
        <taxon>Algoriphagus</taxon>
    </lineage>
</organism>
<dbReference type="Proteomes" id="UP000236736">
    <property type="component" value="Unassembled WGS sequence"/>
</dbReference>